<evidence type="ECO:0000313" key="3">
    <source>
        <dbReference type="Proteomes" id="UP001596333"/>
    </source>
</evidence>
<evidence type="ECO:0000256" key="1">
    <source>
        <dbReference type="SAM" id="MobiDB-lite"/>
    </source>
</evidence>
<feature type="compositionally biased region" description="Basic and acidic residues" evidence="1">
    <location>
        <begin position="75"/>
        <end position="90"/>
    </location>
</feature>
<dbReference type="RefSeq" id="WP_379771504.1">
    <property type="nucleotide sequence ID" value="NZ_JBHSXI010000030.1"/>
</dbReference>
<feature type="region of interest" description="Disordered" evidence="1">
    <location>
        <begin position="68"/>
        <end position="99"/>
    </location>
</feature>
<comment type="caution">
    <text evidence="2">The sequence shown here is derived from an EMBL/GenBank/DDBJ whole genome shotgun (WGS) entry which is preliminary data.</text>
</comment>
<protein>
    <submittedName>
        <fullName evidence="2">DUF3006 domain-containing protein</fullName>
    </submittedName>
</protein>
<sequence>MIDLAALEDGEYTAVVDSIEDGFATVFFERDGEEVGNAVLEADRLPEDGKHADAILTVTVVDGNLDTAQYEPEQTTERSEAAQNRFDRLSKCPPSEDDS</sequence>
<proteinExistence type="predicted"/>
<dbReference type="Pfam" id="PF11213">
    <property type="entry name" value="DUF3006"/>
    <property type="match status" value="1"/>
</dbReference>
<keyword evidence="3" id="KW-1185">Reference proteome</keyword>
<dbReference type="EMBL" id="JBHSXI010000030">
    <property type="protein sequence ID" value="MFC6891002.1"/>
    <property type="molecule type" value="Genomic_DNA"/>
</dbReference>
<dbReference type="Proteomes" id="UP001596333">
    <property type="component" value="Unassembled WGS sequence"/>
</dbReference>
<dbReference type="AlphaFoldDB" id="A0ABD5UNG8"/>
<dbReference type="InterPro" id="IPR021377">
    <property type="entry name" value="DUF3006"/>
</dbReference>
<gene>
    <name evidence="2" type="ORF">ACFQEY_18610</name>
</gene>
<name>A0ABD5UNG8_9EURY</name>
<reference evidence="2 3" key="1">
    <citation type="journal article" date="2019" name="Int. J. Syst. Evol. Microbiol.">
        <title>The Global Catalogue of Microorganisms (GCM) 10K type strain sequencing project: providing services to taxonomists for standard genome sequencing and annotation.</title>
        <authorList>
            <consortium name="The Broad Institute Genomics Platform"/>
            <consortium name="The Broad Institute Genome Sequencing Center for Infectious Disease"/>
            <person name="Wu L."/>
            <person name="Ma J."/>
        </authorList>
    </citation>
    <scope>NUCLEOTIDE SEQUENCE [LARGE SCALE GENOMIC DNA]</scope>
    <source>
        <strain evidence="2 3">Y73</strain>
    </source>
</reference>
<accession>A0ABD5UNG8</accession>
<evidence type="ECO:0000313" key="2">
    <source>
        <dbReference type="EMBL" id="MFC6891002.1"/>
    </source>
</evidence>
<organism evidence="2 3">
    <name type="scientific">Halorubrum trueperi</name>
    <dbReference type="NCBI Taxonomy" id="2004704"/>
    <lineage>
        <taxon>Archaea</taxon>
        <taxon>Methanobacteriati</taxon>
        <taxon>Methanobacteriota</taxon>
        <taxon>Stenosarchaea group</taxon>
        <taxon>Halobacteria</taxon>
        <taxon>Halobacteriales</taxon>
        <taxon>Haloferacaceae</taxon>
        <taxon>Halorubrum</taxon>
    </lineage>
</organism>